<dbReference type="Pfam" id="PF00512">
    <property type="entry name" value="HisKA"/>
    <property type="match status" value="1"/>
</dbReference>
<sequence>MNAPLPPTRATILVVDDEPRAQALLRNLLEVEGYQVLCAGNGPEALAAARQLPDVVLLDLMMPGMDGYEVCQKLRADPLLALMPVIMLTALDDRASRLRGLQAGADDFLAKPFDSAELRARLRTITRLNRYRTLYEEHARFEAAIAHAPEAIVLAELDGTILHRNAAFDTLIAAAGDPRPNFYAYLPAEAGLALRAAVGTPGRARGLETTLRAGGPADTVVEITHGLMPWAGRGIVQFHLRDRTEQKRLEAQLLRSQRIELLGQLAGSVVHDMNNILTAIGGSAILLELNAGSDPAQQLRNIQNGVKRGAGVLRQLLMFARGSDGELETLSAIGPVAEVVDLVRETFGRSYEVDFQIDEDLPALRLDPTQVHQIVMNLCVNARDAMPVGGRLAISVRRETVATTPACAPDAAPGDYVVVAVRDQGTGIPPEVLPRLFDPFFTTKAEGKGTGLGLATVMRLVRRHGGFVTVDTVVGSGTTFLCHFPITPAATPAPSLAVA</sequence>
<dbReference type="AlphaFoldDB" id="A0A1D8AR07"/>
<dbReference type="Gene3D" id="3.40.50.2300">
    <property type="match status" value="1"/>
</dbReference>
<evidence type="ECO:0000256" key="5">
    <source>
        <dbReference type="ARBA" id="ARBA00023015"/>
    </source>
</evidence>
<feature type="modified residue" description="4-aspartylphosphate" evidence="8">
    <location>
        <position position="59"/>
    </location>
</feature>
<dbReference type="SUPFAM" id="SSF55874">
    <property type="entry name" value="ATPase domain of HSP90 chaperone/DNA topoisomerase II/histidine kinase"/>
    <property type="match status" value="1"/>
</dbReference>
<dbReference type="SUPFAM" id="SSF52172">
    <property type="entry name" value="CheY-like"/>
    <property type="match status" value="1"/>
</dbReference>
<keyword evidence="3 8" id="KW-0597">Phosphoprotein</keyword>
<dbReference type="InterPro" id="IPR011006">
    <property type="entry name" value="CheY-like_superfamily"/>
</dbReference>
<dbReference type="OrthoDB" id="9759607at2"/>
<organism evidence="11 12">
    <name type="scientific">Lacunisphaera limnophila</name>
    <dbReference type="NCBI Taxonomy" id="1838286"/>
    <lineage>
        <taxon>Bacteria</taxon>
        <taxon>Pseudomonadati</taxon>
        <taxon>Verrucomicrobiota</taxon>
        <taxon>Opitutia</taxon>
        <taxon>Opitutales</taxon>
        <taxon>Opitutaceae</taxon>
        <taxon>Lacunisphaera</taxon>
    </lineage>
</organism>
<dbReference type="EC" id="2.7.13.3" evidence="2"/>
<dbReference type="CDD" id="cd00082">
    <property type="entry name" value="HisKA"/>
    <property type="match status" value="1"/>
</dbReference>
<dbReference type="PANTHER" id="PTHR43547:SF2">
    <property type="entry name" value="HYBRID SIGNAL TRANSDUCTION HISTIDINE KINASE C"/>
    <property type="match status" value="1"/>
</dbReference>
<dbReference type="CDD" id="cd17538">
    <property type="entry name" value="REC_D1_PleD-like"/>
    <property type="match status" value="1"/>
</dbReference>
<dbReference type="PATRIC" id="fig|1838286.3.peg.290"/>
<keyword evidence="4" id="KW-0902">Two-component regulatory system</keyword>
<dbReference type="EMBL" id="CP016094">
    <property type="protein sequence ID" value="AOS43244.1"/>
    <property type="molecule type" value="Genomic_DNA"/>
</dbReference>
<dbReference type="FunFam" id="3.40.50.2300:FF:000001">
    <property type="entry name" value="DNA-binding response regulator PhoB"/>
    <property type="match status" value="1"/>
</dbReference>
<evidence type="ECO:0000256" key="3">
    <source>
        <dbReference type="ARBA" id="ARBA00022553"/>
    </source>
</evidence>
<dbReference type="InterPro" id="IPR036890">
    <property type="entry name" value="HATPase_C_sf"/>
</dbReference>
<dbReference type="PROSITE" id="PS50110">
    <property type="entry name" value="RESPONSE_REGULATORY"/>
    <property type="match status" value="1"/>
</dbReference>
<dbReference type="STRING" id="1838286.Verru16b_00287"/>
<dbReference type="SMART" id="SM00448">
    <property type="entry name" value="REC"/>
    <property type="match status" value="1"/>
</dbReference>
<dbReference type="Gene3D" id="1.10.287.130">
    <property type="match status" value="1"/>
</dbReference>
<feature type="domain" description="Histidine kinase" evidence="9">
    <location>
        <begin position="268"/>
        <end position="488"/>
    </location>
</feature>
<dbReference type="InterPro" id="IPR005467">
    <property type="entry name" value="His_kinase_dom"/>
</dbReference>
<dbReference type="SUPFAM" id="SSF47384">
    <property type="entry name" value="Homodimeric domain of signal transducing histidine kinase"/>
    <property type="match status" value="1"/>
</dbReference>
<proteinExistence type="predicted"/>
<accession>A0A1D8AR07</accession>
<keyword evidence="6" id="KW-0238">DNA-binding</keyword>
<keyword evidence="5" id="KW-0805">Transcription regulation</keyword>
<dbReference type="Gene3D" id="3.30.450.20">
    <property type="entry name" value="PAS domain"/>
    <property type="match status" value="1"/>
</dbReference>
<protein>
    <recommendedName>
        <fullName evidence="2">histidine kinase</fullName>
        <ecNumber evidence="2">2.7.13.3</ecNumber>
    </recommendedName>
</protein>
<keyword evidence="12" id="KW-1185">Reference proteome</keyword>
<dbReference type="PROSITE" id="PS50109">
    <property type="entry name" value="HIS_KIN"/>
    <property type="match status" value="1"/>
</dbReference>
<dbReference type="Proteomes" id="UP000095228">
    <property type="component" value="Chromosome"/>
</dbReference>
<gene>
    <name evidence="11" type="ORF">Verru16b_00287</name>
</gene>
<evidence type="ECO:0000256" key="8">
    <source>
        <dbReference type="PROSITE-ProRule" id="PRU00169"/>
    </source>
</evidence>
<feature type="domain" description="Response regulatory" evidence="10">
    <location>
        <begin position="11"/>
        <end position="126"/>
    </location>
</feature>
<dbReference type="RefSeq" id="WP_069960618.1">
    <property type="nucleotide sequence ID" value="NZ_CP016094.1"/>
</dbReference>
<keyword evidence="7" id="KW-0804">Transcription</keyword>
<dbReference type="KEGG" id="obg:Verru16b_00287"/>
<dbReference type="GO" id="GO:0000155">
    <property type="term" value="F:phosphorelay sensor kinase activity"/>
    <property type="evidence" value="ECO:0007669"/>
    <property type="project" value="InterPro"/>
</dbReference>
<dbReference type="SMART" id="SM00388">
    <property type="entry name" value="HisKA"/>
    <property type="match status" value="1"/>
</dbReference>
<evidence type="ECO:0000256" key="1">
    <source>
        <dbReference type="ARBA" id="ARBA00000085"/>
    </source>
</evidence>
<evidence type="ECO:0000313" key="12">
    <source>
        <dbReference type="Proteomes" id="UP000095228"/>
    </source>
</evidence>
<dbReference type="InterPro" id="IPR003661">
    <property type="entry name" value="HisK_dim/P_dom"/>
</dbReference>
<dbReference type="InterPro" id="IPR004358">
    <property type="entry name" value="Sig_transdc_His_kin-like_C"/>
</dbReference>
<comment type="catalytic activity">
    <reaction evidence="1">
        <text>ATP + protein L-histidine = ADP + protein N-phospho-L-histidine.</text>
        <dbReference type="EC" id="2.7.13.3"/>
    </reaction>
</comment>
<evidence type="ECO:0000259" key="10">
    <source>
        <dbReference type="PROSITE" id="PS50110"/>
    </source>
</evidence>
<evidence type="ECO:0000256" key="4">
    <source>
        <dbReference type="ARBA" id="ARBA00023012"/>
    </source>
</evidence>
<evidence type="ECO:0000256" key="6">
    <source>
        <dbReference type="ARBA" id="ARBA00023125"/>
    </source>
</evidence>
<dbReference type="Pfam" id="PF00072">
    <property type="entry name" value="Response_reg"/>
    <property type="match status" value="1"/>
</dbReference>
<dbReference type="PANTHER" id="PTHR43547">
    <property type="entry name" value="TWO-COMPONENT HISTIDINE KINASE"/>
    <property type="match status" value="1"/>
</dbReference>
<evidence type="ECO:0000259" key="9">
    <source>
        <dbReference type="PROSITE" id="PS50109"/>
    </source>
</evidence>
<dbReference type="SMART" id="SM00387">
    <property type="entry name" value="HATPase_c"/>
    <property type="match status" value="1"/>
</dbReference>
<name>A0A1D8AR07_9BACT</name>
<dbReference type="InterPro" id="IPR036097">
    <property type="entry name" value="HisK_dim/P_sf"/>
</dbReference>
<dbReference type="InterPro" id="IPR003594">
    <property type="entry name" value="HATPase_dom"/>
</dbReference>
<dbReference type="Pfam" id="PF02518">
    <property type="entry name" value="HATPase_c"/>
    <property type="match status" value="1"/>
</dbReference>
<dbReference type="Gene3D" id="3.30.565.10">
    <property type="entry name" value="Histidine kinase-like ATPase, C-terminal domain"/>
    <property type="match status" value="1"/>
</dbReference>
<dbReference type="InterPro" id="IPR001789">
    <property type="entry name" value="Sig_transdc_resp-reg_receiver"/>
</dbReference>
<evidence type="ECO:0000256" key="7">
    <source>
        <dbReference type="ARBA" id="ARBA00023163"/>
    </source>
</evidence>
<evidence type="ECO:0000256" key="2">
    <source>
        <dbReference type="ARBA" id="ARBA00012438"/>
    </source>
</evidence>
<dbReference type="GO" id="GO:0003677">
    <property type="term" value="F:DNA binding"/>
    <property type="evidence" value="ECO:0007669"/>
    <property type="project" value="UniProtKB-KW"/>
</dbReference>
<evidence type="ECO:0000313" key="11">
    <source>
        <dbReference type="EMBL" id="AOS43244.1"/>
    </source>
</evidence>
<reference evidence="11 12" key="1">
    <citation type="submission" date="2016-06" db="EMBL/GenBank/DDBJ databases">
        <title>Three novel species with peptidoglycan cell walls form the new genus Lacunisphaera gen. nov. in the family Opitutaceae of the verrucomicrobial subdivision 4.</title>
        <authorList>
            <person name="Rast P."/>
            <person name="Gloeckner I."/>
            <person name="Jogler M."/>
            <person name="Boedeker C."/>
            <person name="Jeske O."/>
            <person name="Wiegand S."/>
            <person name="Reinhardt R."/>
            <person name="Schumann P."/>
            <person name="Rohde M."/>
            <person name="Spring S."/>
            <person name="Gloeckner F.O."/>
            <person name="Jogler C."/>
        </authorList>
    </citation>
    <scope>NUCLEOTIDE SEQUENCE [LARGE SCALE GENOMIC DNA]</scope>
    <source>
        <strain evidence="11 12">IG16b</strain>
    </source>
</reference>
<dbReference type="PRINTS" id="PR00344">
    <property type="entry name" value="BCTRLSENSOR"/>
</dbReference>